<dbReference type="InterPro" id="IPR041664">
    <property type="entry name" value="AAA_16"/>
</dbReference>
<dbReference type="Pfam" id="PF13191">
    <property type="entry name" value="AAA_16"/>
    <property type="match status" value="1"/>
</dbReference>
<dbReference type="InterPro" id="IPR011990">
    <property type="entry name" value="TPR-like_helical_dom_sf"/>
</dbReference>
<name>A0ABW0XDC6_9ACTN</name>
<dbReference type="SMART" id="SM00382">
    <property type="entry name" value="AAA"/>
    <property type="match status" value="1"/>
</dbReference>
<gene>
    <name evidence="3" type="ORF">ACFP3U_36295</name>
</gene>
<dbReference type="PRINTS" id="PR00364">
    <property type="entry name" value="DISEASERSIST"/>
</dbReference>
<keyword evidence="4" id="KW-1185">Reference proteome</keyword>
<reference evidence="4" key="1">
    <citation type="journal article" date="2019" name="Int. J. Syst. Evol. Microbiol.">
        <title>The Global Catalogue of Microorganisms (GCM) 10K type strain sequencing project: providing services to taxonomists for standard genome sequencing and annotation.</title>
        <authorList>
            <consortium name="The Broad Institute Genomics Platform"/>
            <consortium name="The Broad Institute Genome Sequencing Center for Infectious Disease"/>
            <person name="Wu L."/>
            <person name="Ma J."/>
        </authorList>
    </citation>
    <scope>NUCLEOTIDE SEQUENCE [LARGE SCALE GENOMIC DNA]</scope>
    <source>
        <strain evidence="4">CGMCC 4.1437</strain>
    </source>
</reference>
<keyword evidence="3" id="KW-0067">ATP-binding</keyword>
<feature type="compositionally biased region" description="Pro residues" evidence="1">
    <location>
        <begin position="49"/>
        <end position="61"/>
    </location>
</feature>
<dbReference type="Gene3D" id="1.25.40.10">
    <property type="entry name" value="Tetratricopeptide repeat domain"/>
    <property type="match status" value="1"/>
</dbReference>
<dbReference type="PANTHER" id="PTHR47691">
    <property type="entry name" value="REGULATOR-RELATED"/>
    <property type="match status" value="1"/>
</dbReference>
<sequence>MSAPDGTREPDPGAWNSLSGGRVDGSVVQAGAIHHLTVYGRTPERPAAPTLPVPRQLPPTPRRLVGREEDLAALDRELDDVPGAADVTVVVTGPAGVGKTALAAQWLRRLAGRFPDGQLYADLRGHAPGGPADPAEALGGFLRAFGIAPVPRSLAEGAALWRSLAAERRIAVLLDNASTAAQVRPLLPGSDHAVVVVTSRRRLTGLGIDGAVFRTVGLLSDDASVQLLAQRVGADRVARERTAAAQVVERCGRLPLAVCLAAARIAARPVQPLAATAEALGQDSQGLAALDVEGEAVRHALDASFEVLGPDTVRLYRLLGLLPFPVFTLDIVCAVGDLPPAEADRLLDGLIDVHLLEEMEGGFRFHDVVKLHARARAEEVRDRPEGRAAVDRVLDWYLATTTAAEALLSPSHRTLRRDYRAEPVPRVREFEDEPAAVGWLDAETGRLADTVRWAAATGRSATAWQLVDAMWPLFLRLRPARLWIEAHRLGRSAARAAGDRDGELRMLTSGGTGLRNAGAGEEAAEWFTEALHLARELGEPLVEADALYGLSQTHRTAGRLTEAADCLRTTAALREARGYTRGTALARLALGDVLVTAGRPAEAVPVITEAHRVLAAVPAPYEAARALAFLGQAHAALGAHGEARRCYAEALAEFRAGRARHWEARVLELTGDLARACGDLTEAAARYGESLDRYRTLSAPDTTRLTAALAALAAPPPAG</sequence>
<organism evidence="3 4">
    <name type="scientific">Kitasatospora misakiensis</name>
    <dbReference type="NCBI Taxonomy" id="67330"/>
    <lineage>
        <taxon>Bacteria</taxon>
        <taxon>Bacillati</taxon>
        <taxon>Actinomycetota</taxon>
        <taxon>Actinomycetes</taxon>
        <taxon>Kitasatosporales</taxon>
        <taxon>Streptomycetaceae</taxon>
        <taxon>Kitasatospora</taxon>
    </lineage>
</organism>
<evidence type="ECO:0000259" key="2">
    <source>
        <dbReference type="SMART" id="SM00382"/>
    </source>
</evidence>
<feature type="domain" description="AAA+ ATPase" evidence="2">
    <location>
        <begin position="85"/>
        <end position="357"/>
    </location>
</feature>
<dbReference type="SUPFAM" id="SSF52540">
    <property type="entry name" value="P-loop containing nucleoside triphosphate hydrolases"/>
    <property type="match status" value="1"/>
</dbReference>
<evidence type="ECO:0000313" key="4">
    <source>
        <dbReference type="Proteomes" id="UP001595975"/>
    </source>
</evidence>
<dbReference type="InterPro" id="IPR003593">
    <property type="entry name" value="AAA+_ATPase"/>
</dbReference>
<dbReference type="SUPFAM" id="SSF48452">
    <property type="entry name" value="TPR-like"/>
    <property type="match status" value="1"/>
</dbReference>
<dbReference type="GO" id="GO:0005524">
    <property type="term" value="F:ATP binding"/>
    <property type="evidence" value="ECO:0007669"/>
    <property type="project" value="UniProtKB-KW"/>
</dbReference>
<comment type="caution">
    <text evidence="3">The sequence shown here is derived from an EMBL/GenBank/DDBJ whole genome shotgun (WGS) entry which is preliminary data.</text>
</comment>
<protein>
    <submittedName>
        <fullName evidence="3">ATP-binding protein</fullName>
    </submittedName>
</protein>
<dbReference type="PANTHER" id="PTHR47691:SF3">
    <property type="entry name" value="HTH-TYPE TRANSCRIPTIONAL REGULATOR RV0890C-RELATED"/>
    <property type="match status" value="1"/>
</dbReference>
<dbReference type="Gene3D" id="3.40.50.300">
    <property type="entry name" value="P-loop containing nucleotide triphosphate hydrolases"/>
    <property type="match status" value="1"/>
</dbReference>
<dbReference type="Proteomes" id="UP001595975">
    <property type="component" value="Unassembled WGS sequence"/>
</dbReference>
<dbReference type="InterPro" id="IPR027417">
    <property type="entry name" value="P-loop_NTPase"/>
</dbReference>
<accession>A0ABW0XDC6</accession>
<proteinExistence type="predicted"/>
<keyword evidence="3" id="KW-0547">Nucleotide-binding</keyword>
<dbReference type="EMBL" id="JBHSOF010000098">
    <property type="protein sequence ID" value="MFC5668406.1"/>
    <property type="molecule type" value="Genomic_DNA"/>
</dbReference>
<evidence type="ECO:0000256" key="1">
    <source>
        <dbReference type="SAM" id="MobiDB-lite"/>
    </source>
</evidence>
<evidence type="ECO:0000313" key="3">
    <source>
        <dbReference type="EMBL" id="MFC5668406.1"/>
    </source>
</evidence>
<dbReference type="RefSeq" id="WP_380230042.1">
    <property type="nucleotide sequence ID" value="NZ_JBHSOF010000098.1"/>
</dbReference>
<feature type="region of interest" description="Disordered" evidence="1">
    <location>
        <begin position="1"/>
        <end position="21"/>
    </location>
</feature>
<feature type="region of interest" description="Disordered" evidence="1">
    <location>
        <begin position="39"/>
        <end position="62"/>
    </location>
</feature>
<feature type="compositionally biased region" description="Basic and acidic residues" evidence="1">
    <location>
        <begin position="1"/>
        <end position="11"/>
    </location>
</feature>